<protein>
    <recommendedName>
        <fullName evidence="9">Max-binding protein MNT</fullName>
    </recommendedName>
    <alternativeName>
        <fullName evidence="10">Myc antagonist MNT</fullName>
    </alternativeName>
</protein>
<evidence type="ECO:0000256" key="3">
    <source>
        <dbReference type="ARBA" id="ARBA00023015"/>
    </source>
</evidence>
<keyword evidence="6" id="KW-0539">Nucleus</keyword>
<evidence type="ECO:0000256" key="9">
    <source>
        <dbReference type="ARBA" id="ARBA00070444"/>
    </source>
</evidence>
<sequence>MVAWREHAQDRAEEPLRQQPQPIARLQQGQSNSSILIAAWSLNLQHSVLIAGPKQKQLLDTAGILVFGKLKFYGTFWGRYVESPADKSQPKAGVEQLLESMVFQSPGQQTPKPAGRVLRGKSWLKPRCAACRVTGRGEGAGGGACIRSPAAAMASIAHAPCYVAATRAAIGPPRRSRDSRARTPLARSGGGHVRAGGARGQSRRDSGRARTARGSAASDMSLLDTLLEAARFIELQERRLQAEEEPKSPVSVCVVTGLPVPVSAVPVAALPARSNGVVRLPSSPAPCAPAAPADPVPAPVAAPAPIDFIQEHSRPRTTSSSHGPPQIPSPPSVSSNGSGSSSSSSAPRAGTREVHNKLEKNRRAHLKECFELLKRHLPATPDDKKTSNLSILGSAIRYIQVLRRKERECEHEMERLAREKIAAQQRLAALKREVSVRASVRPRSIDPTSEDKDRDETVNNQVVGIPISITSSPPRSVTRMEASPPHSLNLSTKLRTLPIQITPTTSQVVRTSYGSRHNTLTLTTLAPADGPTQNGQTVENGVTNALSTAIVHPAQIHLPLSQVVGSGGLVVGPAALQLLSAGGGLRVLQAPAVHTNGVTGDSNRTPKENGLVSPPVSTEGGSVMVSGLTPIVVSQPAHLLQTHTLTHKMVETQMVKGSVAPLTVSAQYLSTTIVKPVVVVSAAHTPPPAPLPHHPPPS</sequence>
<accession>A0ABD0SE36</accession>
<dbReference type="FunFam" id="4.10.280.10:FF:000034">
    <property type="entry name" value="MAX network transcriptional repressor"/>
    <property type="match status" value="1"/>
</dbReference>
<evidence type="ECO:0000256" key="11">
    <source>
        <dbReference type="SAM" id="Coils"/>
    </source>
</evidence>
<evidence type="ECO:0000256" key="7">
    <source>
        <dbReference type="ARBA" id="ARBA00057176"/>
    </source>
</evidence>
<feature type="region of interest" description="Disordered" evidence="12">
    <location>
        <begin position="596"/>
        <end position="618"/>
    </location>
</feature>
<dbReference type="GO" id="GO:0005634">
    <property type="term" value="C:nucleus"/>
    <property type="evidence" value="ECO:0007669"/>
    <property type="project" value="UniProtKB-SubCell"/>
</dbReference>
<comment type="function">
    <text evidence="7">Binds DNA as a heterodimer with MAX and represses transcription. Binds to the canonical E box sequence 5'-CACGTG-3' and, with higher affinity, to 5'-CACGCG-3'.</text>
</comment>
<dbReference type="PANTHER" id="PTHR11969:SF99">
    <property type="entry name" value="MAX-BINDING PROTEIN MNT"/>
    <property type="match status" value="1"/>
</dbReference>
<evidence type="ECO:0000313" key="14">
    <source>
        <dbReference type="EMBL" id="KAL0818110.1"/>
    </source>
</evidence>
<feature type="coiled-coil region" evidence="11">
    <location>
        <begin position="399"/>
        <end position="433"/>
    </location>
</feature>
<evidence type="ECO:0000256" key="6">
    <source>
        <dbReference type="ARBA" id="ARBA00023242"/>
    </source>
</evidence>
<feature type="region of interest" description="Disordered" evidence="12">
    <location>
        <begin position="313"/>
        <end position="360"/>
    </location>
</feature>
<dbReference type="EMBL" id="JBEDNZ010000022">
    <property type="protein sequence ID" value="KAL0818110.1"/>
    <property type="molecule type" value="Genomic_DNA"/>
</dbReference>
<evidence type="ECO:0000256" key="2">
    <source>
        <dbReference type="ARBA" id="ARBA00022491"/>
    </source>
</evidence>
<evidence type="ECO:0000259" key="13">
    <source>
        <dbReference type="PROSITE" id="PS50888"/>
    </source>
</evidence>
<evidence type="ECO:0000256" key="8">
    <source>
        <dbReference type="ARBA" id="ARBA00062701"/>
    </source>
</evidence>
<proteinExistence type="predicted"/>
<comment type="subunit">
    <text evidence="8">Efficient DNA binding requires dimerization with another bHLH protein. Binds DNA as a homodimer or a heterodimer with MAX.</text>
</comment>
<keyword evidence="3" id="KW-0805">Transcription regulation</keyword>
<feature type="compositionally biased region" description="Gly residues" evidence="12">
    <location>
        <begin position="188"/>
        <end position="199"/>
    </location>
</feature>
<dbReference type="GO" id="GO:0003700">
    <property type="term" value="F:DNA-binding transcription factor activity"/>
    <property type="evidence" value="ECO:0007669"/>
    <property type="project" value="UniProtKB-ARBA"/>
</dbReference>
<evidence type="ECO:0000256" key="10">
    <source>
        <dbReference type="ARBA" id="ARBA00083368"/>
    </source>
</evidence>
<keyword evidence="11" id="KW-0175">Coiled coil</keyword>
<feature type="region of interest" description="Disordered" evidence="12">
    <location>
        <begin position="467"/>
        <end position="489"/>
    </location>
</feature>
<feature type="compositionally biased region" description="Basic and acidic residues" evidence="12">
    <location>
        <begin position="1"/>
        <end position="16"/>
    </location>
</feature>
<dbReference type="Proteomes" id="UP001549921">
    <property type="component" value="Unassembled WGS sequence"/>
</dbReference>
<feature type="compositionally biased region" description="Basic and acidic residues" evidence="12">
    <location>
        <begin position="350"/>
        <end position="360"/>
    </location>
</feature>
<dbReference type="PROSITE" id="PS50888">
    <property type="entry name" value="BHLH"/>
    <property type="match status" value="1"/>
</dbReference>
<dbReference type="InterPro" id="IPR011598">
    <property type="entry name" value="bHLH_dom"/>
</dbReference>
<feature type="region of interest" description="Disordered" evidence="12">
    <location>
        <begin position="1"/>
        <end position="21"/>
    </location>
</feature>
<feature type="region of interest" description="Disordered" evidence="12">
    <location>
        <begin position="172"/>
        <end position="217"/>
    </location>
</feature>
<evidence type="ECO:0000256" key="4">
    <source>
        <dbReference type="ARBA" id="ARBA00023125"/>
    </source>
</evidence>
<evidence type="ECO:0000256" key="5">
    <source>
        <dbReference type="ARBA" id="ARBA00023163"/>
    </source>
</evidence>
<keyword evidence="5" id="KW-0804">Transcription</keyword>
<feature type="domain" description="BHLH" evidence="13">
    <location>
        <begin position="350"/>
        <end position="402"/>
    </location>
</feature>
<keyword evidence="4" id="KW-0238">DNA-binding</keyword>
<evidence type="ECO:0000256" key="1">
    <source>
        <dbReference type="ARBA" id="ARBA00004123"/>
    </source>
</evidence>
<dbReference type="SUPFAM" id="SSF47459">
    <property type="entry name" value="HLH, helix-loop-helix DNA-binding domain"/>
    <property type="match status" value="1"/>
</dbReference>
<reference evidence="14 15" key="1">
    <citation type="submission" date="2024-06" db="EMBL/GenBank/DDBJ databases">
        <title>A chromosome-level genome assembly of beet webworm, Loxostege sticticalis.</title>
        <authorList>
            <person name="Zhang Y."/>
        </authorList>
    </citation>
    <scope>NUCLEOTIDE SEQUENCE [LARGE SCALE GENOMIC DNA]</scope>
    <source>
        <strain evidence="14">AQ028</strain>
        <tissue evidence="14">Male pupae</tissue>
    </source>
</reference>
<evidence type="ECO:0000256" key="12">
    <source>
        <dbReference type="SAM" id="MobiDB-lite"/>
    </source>
</evidence>
<dbReference type="Gene3D" id="4.10.280.10">
    <property type="entry name" value="Helix-loop-helix DNA-binding domain"/>
    <property type="match status" value="1"/>
</dbReference>
<comment type="subcellular location">
    <subcellularLocation>
        <location evidence="1">Nucleus</location>
    </subcellularLocation>
</comment>
<dbReference type="SMART" id="SM00353">
    <property type="entry name" value="HLH"/>
    <property type="match status" value="1"/>
</dbReference>
<keyword evidence="2" id="KW-0678">Repressor</keyword>
<comment type="caution">
    <text evidence="14">The sequence shown here is derived from an EMBL/GenBank/DDBJ whole genome shotgun (WGS) entry which is preliminary data.</text>
</comment>
<dbReference type="Pfam" id="PF00010">
    <property type="entry name" value="HLH"/>
    <property type="match status" value="1"/>
</dbReference>
<gene>
    <name evidence="14" type="ORF">ABMA28_008637</name>
</gene>
<dbReference type="InterPro" id="IPR036638">
    <property type="entry name" value="HLH_DNA-bd_sf"/>
</dbReference>
<name>A0ABD0SE36_LOXSC</name>
<dbReference type="CDD" id="cd11402">
    <property type="entry name" value="bHLHzip_Mnt"/>
    <property type="match status" value="1"/>
</dbReference>
<organism evidence="14 15">
    <name type="scientific">Loxostege sticticalis</name>
    <name type="common">Beet webworm moth</name>
    <dbReference type="NCBI Taxonomy" id="481309"/>
    <lineage>
        <taxon>Eukaryota</taxon>
        <taxon>Metazoa</taxon>
        <taxon>Ecdysozoa</taxon>
        <taxon>Arthropoda</taxon>
        <taxon>Hexapoda</taxon>
        <taxon>Insecta</taxon>
        <taxon>Pterygota</taxon>
        <taxon>Neoptera</taxon>
        <taxon>Endopterygota</taxon>
        <taxon>Lepidoptera</taxon>
        <taxon>Glossata</taxon>
        <taxon>Ditrysia</taxon>
        <taxon>Pyraloidea</taxon>
        <taxon>Crambidae</taxon>
        <taxon>Pyraustinae</taxon>
        <taxon>Loxostege</taxon>
    </lineage>
</organism>
<evidence type="ECO:0000313" key="15">
    <source>
        <dbReference type="Proteomes" id="UP001549921"/>
    </source>
</evidence>
<dbReference type="PANTHER" id="PTHR11969">
    <property type="entry name" value="MAX DIMERIZATION, MAD"/>
    <property type="match status" value="1"/>
</dbReference>
<dbReference type="GO" id="GO:0003677">
    <property type="term" value="F:DNA binding"/>
    <property type="evidence" value="ECO:0007669"/>
    <property type="project" value="UniProtKB-KW"/>
</dbReference>
<feature type="compositionally biased region" description="Low complexity" evidence="12">
    <location>
        <begin position="332"/>
        <end position="345"/>
    </location>
</feature>
<dbReference type="AlphaFoldDB" id="A0ABD0SE36"/>